<accession>A0A8K0TGG3</accession>
<evidence type="ECO:0000313" key="3">
    <source>
        <dbReference type="Proteomes" id="UP000813385"/>
    </source>
</evidence>
<name>A0A8K0TGG3_9PEZI</name>
<protein>
    <submittedName>
        <fullName evidence="2">Uncharacterized protein</fullName>
    </submittedName>
</protein>
<feature type="region of interest" description="Disordered" evidence="1">
    <location>
        <begin position="479"/>
        <end position="579"/>
    </location>
</feature>
<evidence type="ECO:0000313" key="2">
    <source>
        <dbReference type="EMBL" id="KAH7361644.1"/>
    </source>
</evidence>
<dbReference type="OrthoDB" id="4841107at2759"/>
<organism evidence="2 3">
    <name type="scientific">Plectosphaerella cucumerina</name>
    <dbReference type="NCBI Taxonomy" id="40658"/>
    <lineage>
        <taxon>Eukaryota</taxon>
        <taxon>Fungi</taxon>
        <taxon>Dikarya</taxon>
        <taxon>Ascomycota</taxon>
        <taxon>Pezizomycotina</taxon>
        <taxon>Sordariomycetes</taxon>
        <taxon>Hypocreomycetidae</taxon>
        <taxon>Glomerellales</taxon>
        <taxon>Plectosphaerellaceae</taxon>
        <taxon>Plectosphaerella</taxon>
    </lineage>
</organism>
<comment type="caution">
    <text evidence="2">The sequence shown here is derived from an EMBL/GenBank/DDBJ whole genome shotgun (WGS) entry which is preliminary data.</text>
</comment>
<dbReference type="AlphaFoldDB" id="A0A8K0TGG3"/>
<feature type="compositionally biased region" description="Acidic residues" evidence="1">
    <location>
        <begin position="565"/>
        <end position="576"/>
    </location>
</feature>
<evidence type="ECO:0000256" key="1">
    <source>
        <dbReference type="SAM" id="MobiDB-lite"/>
    </source>
</evidence>
<feature type="compositionally biased region" description="Basic and acidic residues" evidence="1">
    <location>
        <begin position="655"/>
        <end position="667"/>
    </location>
</feature>
<feature type="region of interest" description="Disordered" evidence="1">
    <location>
        <begin position="633"/>
        <end position="669"/>
    </location>
</feature>
<sequence>MITESLLNLSRPTMTTMDRGSELLEATPCPAITFQPGATSHFFETPEADRPLPSIENSDTSIVDARIRSLQQPRDFGTLVPASGNNDDDAADAKAKKLKSIFTFQKGINGKGQPFFTVSQVVAASGINFLDLPDFGGLSKARKIAETHFKEKAVLGALVLIDRKGGAHILKTATSANVGEGSEIMDTIQPSQLLWQPIWRKRVIEMGRMLKMKLGSIYDAAGAKGGCKPENYGRYHAAHVEKKLATFLVYMMLDDYDIKVTGKYATCENIRKLNRRIVSDPRGIRFELLVSRKWCEMCCGFVRRLSSASGIEIAIRVQPIVEPVLMTSREHKKYSMVKTSEDMDHDPGSVIEAFTRRRAQNQDAPDTAFTDEELQSFGNLELDAGEEDIPEGHRKTDSKTAESMQMDHNIDLPIRSGLSESGVLAQNEDGDDLFCPMYEETSKATAATEAEKKKGQTGIVPKTAALTIREEAELFGTPEVARTADVGSNGRSTLADGTDNGNSVFDMPPQLSYPSPEPMYNAGDEDDLFVPLNPGQKLPPLSSMQPSSMGPASPSPDSSPLSESPAEETPEPEVIDITETPPPPSAAQVAAFARDFAAPFTYQSQGAAAAAIAARPRKKPKCRATVRERVFQRKPLPATPVTMEPMGLRAGVSETPREEEQSIREYDFTGCNDPVFTQLEIERYG</sequence>
<feature type="region of interest" description="Disordered" evidence="1">
    <location>
        <begin position="382"/>
        <end position="403"/>
    </location>
</feature>
<keyword evidence="3" id="KW-1185">Reference proteome</keyword>
<proteinExistence type="predicted"/>
<gene>
    <name evidence="2" type="ORF">B0T11DRAFT_351408</name>
</gene>
<reference evidence="2" key="1">
    <citation type="journal article" date="2021" name="Nat. Commun.">
        <title>Genetic determinants of endophytism in the Arabidopsis root mycobiome.</title>
        <authorList>
            <person name="Mesny F."/>
            <person name="Miyauchi S."/>
            <person name="Thiergart T."/>
            <person name="Pickel B."/>
            <person name="Atanasova L."/>
            <person name="Karlsson M."/>
            <person name="Huettel B."/>
            <person name="Barry K.W."/>
            <person name="Haridas S."/>
            <person name="Chen C."/>
            <person name="Bauer D."/>
            <person name="Andreopoulos W."/>
            <person name="Pangilinan J."/>
            <person name="LaButti K."/>
            <person name="Riley R."/>
            <person name="Lipzen A."/>
            <person name="Clum A."/>
            <person name="Drula E."/>
            <person name="Henrissat B."/>
            <person name="Kohler A."/>
            <person name="Grigoriev I.V."/>
            <person name="Martin F.M."/>
            <person name="Hacquard S."/>
        </authorList>
    </citation>
    <scope>NUCLEOTIDE SEQUENCE</scope>
    <source>
        <strain evidence="2">MPI-CAGE-AT-0016</strain>
    </source>
</reference>
<dbReference type="EMBL" id="JAGPXD010000003">
    <property type="protein sequence ID" value="KAH7361644.1"/>
    <property type="molecule type" value="Genomic_DNA"/>
</dbReference>
<feature type="compositionally biased region" description="Low complexity" evidence="1">
    <location>
        <begin position="538"/>
        <end position="564"/>
    </location>
</feature>
<feature type="compositionally biased region" description="Basic and acidic residues" evidence="1">
    <location>
        <begin position="390"/>
        <end position="400"/>
    </location>
</feature>
<dbReference type="Proteomes" id="UP000813385">
    <property type="component" value="Unassembled WGS sequence"/>
</dbReference>